<protein>
    <recommendedName>
        <fullName evidence="4">Transposase</fullName>
    </recommendedName>
</protein>
<dbReference type="GeneID" id="76207541"/>
<organism evidence="2 3">
    <name type="scientific">Vulcanisaeta souniana JCM 11219</name>
    <dbReference type="NCBI Taxonomy" id="1293586"/>
    <lineage>
        <taxon>Archaea</taxon>
        <taxon>Thermoproteota</taxon>
        <taxon>Thermoprotei</taxon>
        <taxon>Thermoproteales</taxon>
        <taxon>Thermoproteaceae</taxon>
        <taxon>Vulcanisaeta</taxon>
    </lineage>
</organism>
<feature type="transmembrane region" description="Helical" evidence="1">
    <location>
        <begin position="262"/>
        <end position="279"/>
    </location>
</feature>
<dbReference type="EMBL" id="BMNM01000013">
    <property type="protein sequence ID" value="GGI85515.1"/>
    <property type="molecule type" value="Genomic_DNA"/>
</dbReference>
<dbReference type="OrthoDB" id="98351at2157"/>
<sequence length="356" mass="40613">MSQSQMSNGGVVDASKLVAHVTIAGRLVPEASDDFMKLARLAHDFRKAVLYATRMIARGVDANSILRELRSMLNKAYGDSAYKVAKALVEGCRYSNGNLRHIKVKKLFIVSEGEATRLGNRNVRLGPLGVVKIKYPYDGSWLSFKALFGEEYIPLVKELVELSRQKRMSYGARIVFRSGRIYLHISIPLELYLKHFKRGEARGSLVVGFDLNSDRINMVIVDKYGRIRDTRAAWFPEVTSHGFPRNKARARRLEALSELLRYAYYHGVGVVVFENLLLIKRRRFGKNRVANRKIARFAKRELLMHGIIMAMKYGFRVYLVSPRGTSKSREHDEVMKRLGLDRHMASAYLIAMKGLK</sequence>
<keyword evidence="1" id="KW-1133">Transmembrane helix</keyword>
<name>A0A830E4G9_9CREN</name>
<evidence type="ECO:0000313" key="3">
    <source>
        <dbReference type="Proteomes" id="UP000657075"/>
    </source>
</evidence>
<evidence type="ECO:0000313" key="2">
    <source>
        <dbReference type="EMBL" id="GGI85515.1"/>
    </source>
</evidence>
<dbReference type="AlphaFoldDB" id="A0A830E4G9"/>
<comment type="caution">
    <text evidence="2">The sequence shown here is derived from an EMBL/GenBank/DDBJ whole genome shotgun (WGS) entry which is preliminary data.</text>
</comment>
<proteinExistence type="predicted"/>
<accession>A0A830E4G9</accession>
<keyword evidence="1" id="KW-0472">Membrane</keyword>
<evidence type="ECO:0008006" key="4">
    <source>
        <dbReference type="Google" id="ProtNLM"/>
    </source>
</evidence>
<reference evidence="2" key="1">
    <citation type="journal article" date="2014" name="Int. J. Syst. Evol. Microbiol.">
        <title>Complete genome sequence of Corynebacterium casei LMG S-19264T (=DSM 44701T), isolated from a smear-ripened cheese.</title>
        <authorList>
            <consortium name="US DOE Joint Genome Institute (JGI-PGF)"/>
            <person name="Walter F."/>
            <person name="Albersmeier A."/>
            <person name="Kalinowski J."/>
            <person name="Ruckert C."/>
        </authorList>
    </citation>
    <scope>NUCLEOTIDE SEQUENCE</scope>
    <source>
        <strain evidence="2">JCM 11219</strain>
    </source>
</reference>
<evidence type="ECO:0000256" key="1">
    <source>
        <dbReference type="SAM" id="Phobius"/>
    </source>
</evidence>
<gene>
    <name evidence="2" type="ORF">GCM10007112_23230</name>
</gene>
<reference evidence="2" key="2">
    <citation type="submission" date="2020-09" db="EMBL/GenBank/DDBJ databases">
        <authorList>
            <person name="Sun Q."/>
            <person name="Ohkuma M."/>
        </authorList>
    </citation>
    <scope>NUCLEOTIDE SEQUENCE</scope>
    <source>
        <strain evidence="2">JCM 11219</strain>
    </source>
</reference>
<dbReference type="RefSeq" id="WP_188604074.1">
    <property type="nucleotide sequence ID" value="NZ_AP026830.1"/>
</dbReference>
<dbReference type="Proteomes" id="UP000657075">
    <property type="component" value="Unassembled WGS sequence"/>
</dbReference>
<keyword evidence="1" id="KW-0812">Transmembrane</keyword>